<sequence>MNPDRRRRPWSAPADDAEGQRNRALAAWIDHEARARLLVTRALEVAWMNEAARMLQADDDLFKVEGGRLATRSRALPRLMSQARADEARCLTAPGSDGRTWVLWAREVASAPNCLIGLTVQCVGGAVRFQALIETHLLSPSEGRIVEMLLAGHETGRIAQIMDVSLETVRSHLKRAYQKMGVRSRGELFAQALAFVVP</sequence>
<evidence type="ECO:0000256" key="2">
    <source>
        <dbReference type="ARBA" id="ARBA00023125"/>
    </source>
</evidence>
<evidence type="ECO:0000313" key="6">
    <source>
        <dbReference type="Proteomes" id="UP001363460"/>
    </source>
</evidence>
<gene>
    <name evidence="5" type="ORF">V8J38_02555</name>
</gene>
<dbReference type="Pfam" id="PF00196">
    <property type="entry name" value="GerE"/>
    <property type="match status" value="1"/>
</dbReference>
<evidence type="ECO:0000256" key="3">
    <source>
        <dbReference type="ARBA" id="ARBA00023163"/>
    </source>
</evidence>
<feature type="domain" description="HTH luxR-type" evidence="4">
    <location>
        <begin position="131"/>
        <end position="196"/>
    </location>
</feature>
<dbReference type="PANTHER" id="PTHR44688">
    <property type="entry name" value="DNA-BINDING TRANSCRIPTIONAL ACTIVATOR DEVR_DOSR"/>
    <property type="match status" value="1"/>
</dbReference>
<dbReference type="SMART" id="SM00421">
    <property type="entry name" value="HTH_LUXR"/>
    <property type="match status" value="1"/>
</dbReference>
<dbReference type="PANTHER" id="PTHR44688:SF16">
    <property type="entry name" value="DNA-BINDING TRANSCRIPTIONAL ACTIVATOR DEVR_DOSR"/>
    <property type="match status" value="1"/>
</dbReference>
<dbReference type="InterPro" id="IPR000792">
    <property type="entry name" value="Tscrpt_reg_LuxR_C"/>
</dbReference>
<dbReference type="RefSeq" id="WP_338577758.1">
    <property type="nucleotide sequence ID" value="NZ_CP146369.1"/>
</dbReference>
<dbReference type="EMBL" id="CP146369">
    <property type="protein sequence ID" value="WWT55332.1"/>
    <property type="molecule type" value="Genomic_DNA"/>
</dbReference>
<name>A0ABZ2IDL0_9CAUL</name>
<dbReference type="PRINTS" id="PR00038">
    <property type="entry name" value="HTHLUXR"/>
</dbReference>
<evidence type="ECO:0000259" key="4">
    <source>
        <dbReference type="PROSITE" id="PS50043"/>
    </source>
</evidence>
<organism evidence="5 6">
    <name type="scientific">Brevundimonas olei</name>
    <dbReference type="NCBI Taxonomy" id="657642"/>
    <lineage>
        <taxon>Bacteria</taxon>
        <taxon>Pseudomonadati</taxon>
        <taxon>Pseudomonadota</taxon>
        <taxon>Alphaproteobacteria</taxon>
        <taxon>Caulobacterales</taxon>
        <taxon>Caulobacteraceae</taxon>
        <taxon>Brevundimonas</taxon>
    </lineage>
</organism>
<keyword evidence="2" id="KW-0238">DNA-binding</keyword>
<evidence type="ECO:0000313" key="5">
    <source>
        <dbReference type="EMBL" id="WWT55332.1"/>
    </source>
</evidence>
<keyword evidence="1" id="KW-0805">Transcription regulation</keyword>
<dbReference type="PROSITE" id="PS50043">
    <property type="entry name" value="HTH_LUXR_2"/>
    <property type="match status" value="1"/>
</dbReference>
<dbReference type="PROSITE" id="PS00622">
    <property type="entry name" value="HTH_LUXR_1"/>
    <property type="match status" value="1"/>
</dbReference>
<proteinExistence type="predicted"/>
<keyword evidence="3" id="KW-0804">Transcription</keyword>
<dbReference type="Proteomes" id="UP001363460">
    <property type="component" value="Chromosome"/>
</dbReference>
<dbReference type="InterPro" id="IPR016032">
    <property type="entry name" value="Sig_transdc_resp-reg_C-effctor"/>
</dbReference>
<dbReference type="SUPFAM" id="SSF46894">
    <property type="entry name" value="C-terminal effector domain of the bipartite response regulators"/>
    <property type="match status" value="1"/>
</dbReference>
<reference evidence="5 6" key="1">
    <citation type="submission" date="2024-02" db="EMBL/GenBank/DDBJ databases">
        <title>Distribution and functional of Brevundimonas-related endobacteria within Verticillium dahliae.</title>
        <authorList>
            <person name="Zeng H."/>
        </authorList>
    </citation>
    <scope>NUCLEOTIDE SEQUENCE [LARGE SCALE GENOMIC DNA]</scope>
    <source>
        <strain evidence="5 6">TRM 44200</strain>
    </source>
</reference>
<dbReference type="Gene3D" id="1.10.10.10">
    <property type="entry name" value="Winged helix-like DNA-binding domain superfamily/Winged helix DNA-binding domain"/>
    <property type="match status" value="1"/>
</dbReference>
<keyword evidence="6" id="KW-1185">Reference proteome</keyword>
<protein>
    <submittedName>
        <fullName evidence="5">Helix-turn-helix transcriptional regulator</fullName>
    </submittedName>
</protein>
<evidence type="ECO:0000256" key="1">
    <source>
        <dbReference type="ARBA" id="ARBA00023015"/>
    </source>
</evidence>
<accession>A0ABZ2IDL0</accession>
<dbReference type="CDD" id="cd06170">
    <property type="entry name" value="LuxR_C_like"/>
    <property type="match status" value="1"/>
</dbReference>
<dbReference type="InterPro" id="IPR036388">
    <property type="entry name" value="WH-like_DNA-bd_sf"/>
</dbReference>